<keyword evidence="1" id="KW-0732">Signal</keyword>
<accession>A0A919DG56</accession>
<evidence type="ECO:0008006" key="4">
    <source>
        <dbReference type="Google" id="ProtNLM"/>
    </source>
</evidence>
<dbReference type="RefSeq" id="WP_186761048.1">
    <property type="nucleotide sequence ID" value="NZ_BNCF01000014.1"/>
</dbReference>
<organism evidence="2 3">
    <name type="scientific">Vulcaniibacterium thermophilum</name>
    <dbReference type="NCBI Taxonomy" id="1169913"/>
    <lineage>
        <taxon>Bacteria</taxon>
        <taxon>Pseudomonadati</taxon>
        <taxon>Pseudomonadota</taxon>
        <taxon>Gammaproteobacteria</taxon>
        <taxon>Lysobacterales</taxon>
        <taxon>Lysobacteraceae</taxon>
        <taxon>Vulcaniibacterium</taxon>
    </lineage>
</organism>
<evidence type="ECO:0000313" key="2">
    <source>
        <dbReference type="EMBL" id="GHE40263.1"/>
    </source>
</evidence>
<proteinExistence type="predicted"/>
<keyword evidence="3" id="KW-1185">Reference proteome</keyword>
<dbReference type="Pfam" id="PF07617">
    <property type="entry name" value="DUF1579"/>
    <property type="match status" value="1"/>
</dbReference>
<feature type="chain" id="PRO_5036989598" description="DUF1579 domain-containing protein" evidence="1">
    <location>
        <begin position="24"/>
        <end position="208"/>
    </location>
</feature>
<reference evidence="2" key="2">
    <citation type="submission" date="2020-09" db="EMBL/GenBank/DDBJ databases">
        <authorList>
            <person name="Sun Q."/>
            <person name="Kim S."/>
        </authorList>
    </citation>
    <scope>NUCLEOTIDE SEQUENCE</scope>
    <source>
        <strain evidence="2">KCTC 32020</strain>
    </source>
</reference>
<sequence length="208" mass="23191">MQRITATGAALALSFALALPLSAQEKGAQDKQAPAMPPEMKAMMEAWEKASTPGPQHKQLAEHFAGTWTTRQTMWMDPSAPPMNETGKAVSTAIMGGRHIRMDFSSQWMGQPFEGVALTSYDNVRGKYVGHWIDSMSTGHFLAEGDYDPATKTYTFRGEMPDPMKAGKTIAVREVIRIVDADHHVMEWYENHDGKERKSMVIEYARAK</sequence>
<gene>
    <name evidence="2" type="ORF">GCM10007167_22980</name>
</gene>
<comment type="caution">
    <text evidence="2">The sequence shown here is derived from an EMBL/GenBank/DDBJ whole genome shotgun (WGS) entry which is preliminary data.</text>
</comment>
<dbReference type="AlphaFoldDB" id="A0A919DG56"/>
<evidence type="ECO:0000256" key="1">
    <source>
        <dbReference type="SAM" id="SignalP"/>
    </source>
</evidence>
<reference evidence="2" key="1">
    <citation type="journal article" date="2014" name="Int. J. Syst. Evol. Microbiol.">
        <title>Complete genome sequence of Corynebacterium casei LMG S-19264T (=DSM 44701T), isolated from a smear-ripened cheese.</title>
        <authorList>
            <consortium name="US DOE Joint Genome Institute (JGI-PGF)"/>
            <person name="Walter F."/>
            <person name="Albersmeier A."/>
            <person name="Kalinowski J."/>
            <person name="Ruckert C."/>
        </authorList>
    </citation>
    <scope>NUCLEOTIDE SEQUENCE</scope>
    <source>
        <strain evidence="2">KCTC 32020</strain>
    </source>
</reference>
<feature type="signal peptide" evidence="1">
    <location>
        <begin position="1"/>
        <end position="23"/>
    </location>
</feature>
<dbReference type="InterPro" id="IPR011473">
    <property type="entry name" value="DUF1579"/>
</dbReference>
<dbReference type="Proteomes" id="UP000636453">
    <property type="component" value="Unassembled WGS sequence"/>
</dbReference>
<name>A0A919DG56_9GAMM</name>
<dbReference type="EMBL" id="BNCF01000014">
    <property type="protein sequence ID" value="GHE40263.1"/>
    <property type="molecule type" value="Genomic_DNA"/>
</dbReference>
<protein>
    <recommendedName>
        <fullName evidence="4">DUF1579 domain-containing protein</fullName>
    </recommendedName>
</protein>
<evidence type="ECO:0000313" key="3">
    <source>
        <dbReference type="Proteomes" id="UP000636453"/>
    </source>
</evidence>